<dbReference type="SMART" id="SM00915">
    <property type="entry name" value="Jacalin"/>
    <property type="match status" value="1"/>
</dbReference>
<keyword evidence="6" id="KW-0611">Plant defense</keyword>
<feature type="domain" description="Jacalin-type lectin" evidence="9">
    <location>
        <begin position="938"/>
        <end position="1080"/>
    </location>
</feature>
<dbReference type="STRING" id="40148.A0A0D9YQX3"/>
<evidence type="ECO:0000256" key="3">
    <source>
        <dbReference type="ARBA" id="ARBA00022734"/>
    </source>
</evidence>
<dbReference type="Gene3D" id="3.80.10.10">
    <property type="entry name" value="Ribonuclease Inhibitor"/>
    <property type="match status" value="1"/>
</dbReference>
<dbReference type="InterPro" id="IPR055414">
    <property type="entry name" value="LRR_R13L4/SHOC2-like"/>
</dbReference>
<dbReference type="EnsemblPlants" id="OGLUM02G13340.2">
    <property type="protein sequence ID" value="OGLUM02G13340.2"/>
    <property type="gene ID" value="OGLUM02G13340"/>
</dbReference>
<dbReference type="Pfam" id="PF18052">
    <property type="entry name" value="Rx_N"/>
    <property type="match status" value="1"/>
</dbReference>
<dbReference type="InterPro" id="IPR042197">
    <property type="entry name" value="Apaf_helical"/>
</dbReference>
<evidence type="ECO:0000256" key="4">
    <source>
        <dbReference type="ARBA" id="ARBA00022737"/>
    </source>
</evidence>
<keyword evidence="4" id="KW-0677">Repeat</keyword>
<evidence type="ECO:0000256" key="8">
    <source>
        <dbReference type="SAM" id="MobiDB-lite"/>
    </source>
</evidence>
<dbReference type="InterPro" id="IPR001229">
    <property type="entry name" value="Jacalin-like_lectin_dom"/>
</dbReference>
<name>A0A0D9YQX3_9ORYZ</name>
<reference evidence="10" key="2">
    <citation type="submission" date="2018-05" db="EMBL/GenBank/DDBJ databases">
        <title>OgluRS3 (Oryza glumaepatula Reference Sequence Version 3).</title>
        <authorList>
            <person name="Zhang J."/>
            <person name="Kudrna D."/>
            <person name="Lee S."/>
            <person name="Talag J."/>
            <person name="Welchert J."/>
            <person name="Wing R.A."/>
        </authorList>
    </citation>
    <scope>NUCLEOTIDE SEQUENCE [LARGE SCALE GENOMIC DNA]</scope>
</reference>
<dbReference type="SUPFAM" id="SSF52540">
    <property type="entry name" value="P-loop containing nucleoside triphosphate hydrolases"/>
    <property type="match status" value="1"/>
</dbReference>
<dbReference type="InterPro" id="IPR044974">
    <property type="entry name" value="Disease_R_plants"/>
</dbReference>
<evidence type="ECO:0000256" key="7">
    <source>
        <dbReference type="ARBA" id="ARBA00023054"/>
    </source>
</evidence>
<dbReference type="Gene3D" id="1.10.8.430">
    <property type="entry name" value="Helical domain of apoptotic protease-activating factors"/>
    <property type="match status" value="1"/>
</dbReference>
<evidence type="ECO:0000256" key="6">
    <source>
        <dbReference type="ARBA" id="ARBA00022821"/>
    </source>
</evidence>
<organism evidence="10">
    <name type="scientific">Oryza glumipatula</name>
    <dbReference type="NCBI Taxonomy" id="40148"/>
    <lineage>
        <taxon>Eukaryota</taxon>
        <taxon>Viridiplantae</taxon>
        <taxon>Streptophyta</taxon>
        <taxon>Embryophyta</taxon>
        <taxon>Tracheophyta</taxon>
        <taxon>Spermatophyta</taxon>
        <taxon>Magnoliopsida</taxon>
        <taxon>Liliopsida</taxon>
        <taxon>Poales</taxon>
        <taxon>Poaceae</taxon>
        <taxon>BOP clade</taxon>
        <taxon>Oryzoideae</taxon>
        <taxon>Oryzeae</taxon>
        <taxon>Oryzinae</taxon>
        <taxon>Oryza</taxon>
    </lineage>
</organism>
<dbReference type="Gene3D" id="2.100.10.30">
    <property type="entry name" value="Jacalin-like lectin domain"/>
    <property type="match status" value="1"/>
</dbReference>
<evidence type="ECO:0000256" key="1">
    <source>
        <dbReference type="ARBA" id="ARBA00008894"/>
    </source>
</evidence>
<comment type="similarity">
    <text evidence="1">Belongs to the disease resistance NB-LRR family.</text>
</comment>
<evidence type="ECO:0000313" key="10">
    <source>
        <dbReference type="EnsemblPlants" id="OGLUM02G13340.2"/>
    </source>
</evidence>
<dbReference type="InterPro" id="IPR038005">
    <property type="entry name" value="RX-like_CC"/>
</dbReference>
<dbReference type="InterPro" id="IPR036388">
    <property type="entry name" value="WH-like_DNA-bd_sf"/>
</dbReference>
<dbReference type="GO" id="GO:0042742">
    <property type="term" value="P:defense response to bacterium"/>
    <property type="evidence" value="ECO:0007669"/>
    <property type="project" value="UniProtKB-ARBA"/>
</dbReference>
<sequence>MVSSLTLSHRPARRKSSSSLPVPGRCSRRSTKMAVVAGAMTAPIAKLTTLLMDQYKLQNSARGDIIFIKAELESIQAALEKLFEVTDRQVKIWERDVREQSYDMEDIIDNFMVHVETHLLAKPHEFKGFMKGSLSLLRRAMVRYRVATDIKRIRRLVNETSARRDRYKVDTIVAAAKTETAIDPRLIGIYGEATKLIGISGPKEELTKLLMDSKGNSKNKLKVISIVGVGGLGKTTLANVIYQQLRGQFECHAFVSVSLKPDLKKFQFNSCLVLMLSQNHRYLIVIDDIWEKSAWECIECALIENDRGSRIITTSRVLDAATPCSSEVDHTVYKLQPLSSDNSKKLFYKRIFYCEDGCPLELKDISEKTLRKCEGVPLAIITIGSLLAMRPQNLYQWDRVHNLIGSGLEKSHHVENMRHILSISYYDLPAHLRACFLYLSIYPEDYNIQKDQLIRRWISEGFILGEDMDTLHEGGKYFNELINRSMIQPAYIDSHGRVHACRVHDMVLDLITSLSNETNFVTSLGGQQPTYHPNRARRLCLQNSIYDHMIRQEKMKWPRVRSLIVFPHATNLLPSLSRFRILRVLDLEGCQDLKNHQIEGISDLFHLRSLVLKDTNIGSLPKKIGNLSCLHTLDIRHTIITELPSTVVHLRRLVRLLIDASVKLPDGIGKMECLQEISLVGISKSPNFLKELGSLTELRILQISESTGAWHDSYENTLIDSLCNLHKICDLYIHGCKLSTEFISNIRCSPRYLRYLSCGQLSILPRWINSSLLSLSTIDLILNVLRQDDLHSLGALQSLCCLRLNVFKIEPERLVVGTEHAKFHWLAEFSFTTNAMGLIFSQYSMPRLENLELAFNVRETKYFDIGLEHLSSLKDVTARIDCRDSSIFEVQNADAAIRRIAYMNSNQPKVHVIRHYEHMLMDEVKIQKETEEEKEILENRIGPWGGNGGVTCDIKVAPKRLESITICSGIIIDALAFSYLDKDGERHTTGLWGGLGGSVQLIDLDEREFLMEVIGTVGPFNVLSEAITSLTLVTNVRSYGPFGQPQGTPFRTPRKKNCCIVGFFGRSGTYLDAVGVYFHPM</sequence>
<dbReference type="Pfam" id="PF00931">
    <property type="entry name" value="NB-ARC"/>
    <property type="match status" value="2"/>
</dbReference>
<dbReference type="InterPro" id="IPR027417">
    <property type="entry name" value="P-loop_NTPase"/>
</dbReference>
<keyword evidence="11" id="KW-1185">Reference proteome</keyword>
<dbReference type="SUPFAM" id="SSF51101">
    <property type="entry name" value="Mannose-binding lectins"/>
    <property type="match status" value="1"/>
</dbReference>
<dbReference type="InterPro" id="IPR033734">
    <property type="entry name" value="Jacalin-like_lectin_dom_plant"/>
</dbReference>
<dbReference type="GO" id="GO:0002758">
    <property type="term" value="P:innate immune response-activating signaling pathway"/>
    <property type="evidence" value="ECO:0007669"/>
    <property type="project" value="UniProtKB-ARBA"/>
</dbReference>
<dbReference type="PANTHER" id="PTHR23155:SF1201">
    <property type="entry name" value="OS02G0301800 PROTEIN"/>
    <property type="match status" value="1"/>
</dbReference>
<dbReference type="InterPro" id="IPR036404">
    <property type="entry name" value="Jacalin-like_lectin_dom_sf"/>
</dbReference>
<dbReference type="Gene3D" id="1.20.5.4130">
    <property type="match status" value="1"/>
</dbReference>
<dbReference type="PROSITE" id="PS51752">
    <property type="entry name" value="JACALIN_LECTIN"/>
    <property type="match status" value="1"/>
</dbReference>
<dbReference type="Gene3D" id="3.40.50.300">
    <property type="entry name" value="P-loop containing nucleotide triphosphate hydrolases"/>
    <property type="match status" value="2"/>
</dbReference>
<dbReference type="PRINTS" id="PR00364">
    <property type="entry name" value="DISEASERSIST"/>
</dbReference>
<dbReference type="eggNOG" id="KOG4658">
    <property type="taxonomic scope" value="Eukaryota"/>
</dbReference>
<dbReference type="InterPro" id="IPR058922">
    <property type="entry name" value="WHD_DRP"/>
</dbReference>
<dbReference type="CDD" id="cd09612">
    <property type="entry name" value="Jacalin"/>
    <property type="match status" value="1"/>
</dbReference>
<dbReference type="Pfam" id="PF23598">
    <property type="entry name" value="LRR_14"/>
    <property type="match status" value="1"/>
</dbReference>
<keyword evidence="2" id="KW-0433">Leucine-rich repeat</keyword>
<dbReference type="Pfam" id="PF01419">
    <property type="entry name" value="Jacalin"/>
    <property type="match status" value="1"/>
</dbReference>
<evidence type="ECO:0000256" key="2">
    <source>
        <dbReference type="ARBA" id="ARBA00022614"/>
    </source>
</evidence>
<dbReference type="AlphaFoldDB" id="A0A0D9YQX3"/>
<protein>
    <recommendedName>
        <fullName evidence="9">Jacalin-type lectin domain-containing protein</fullName>
    </recommendedName>
</protein>
<dbReference type="CDD" id="cd14798">
    <property type="entry name" value="RX-CC_like"/>
    <property type="match status" value="1"/>
</dbReference>
<reference evidence="10" key="1">
    <citation type="submission" date="2015-04" db="UniProtKB">
        <authorList>
            <consortium name="EnsemblPlants"/>
        </authorList>
    </citation>
    <scope>IDENTIFICATION</scope>
</reference>
<dbReference type="FunFam" id="1.10.10.10:FF:000322">
    <property type="entry name" value="Probable disease resistance protein At1g63360"/>
    <property type="match status" value="1"/>
</dbReference>
<dbReference type="GO" id="GO:0043531">
    <property type="term" value="F:ADP binding"/>
    <property type="evidence" value="ECO:0007669"/>
    <property type="project" value="InterPro"/>
</dbReference>
<feature type="region of interest" description="Disordered" evidence="8">
    <location>
        <begin position="1"/>
        <end position="26"/>
    </location>
</feature>
<keyword evidence="3" id="KW-0430">Lectin</keyword>
<evidence type="ECO:0000256" key="5">
    <source>
        <dbReference type="ARBA" id="ARBA00022741"/>
    </source>
</evidence>
<keyword evidence="5" id="KW-0547">Nucleotide-binding</keyword>
<dbReference type="InterPro" id="IPR032675">
    <property type="entry name" value="LRR_dom_sf"/>
</dbReference>
<proteinExistence type="inferred from homology"/>
<evidence type="ECO:0000313" key="11">
    <source>
        <dbReference type="Proteomes" id="UP000026961"/>
    </source>
</evidence>
<dbReference type="Gramene" id="OGLUM02G13340.2">
    <property type="protein sequence ID" value="OGLUM02G13340.2"/>
    <property type="gene ID" value="OGLUM02G13340"/>
</dbReference>
<dbReference type="GO" id="GO:0009626">
    <property type="term" value="P:plant-type hypersensitive response"/>
    <property type="evidence" value="ECO:0007669"/>
    <property type="project" value="UniProtKB-ARBA"/>
</dbReference>
<accession>A0A0D9YQX3</accession>
<keyword evidence="7" id="KW-0175">Coiled coil</keyword>
<dbReference type="InterPro" id="IPR041118">
    <property type="entry name" value="Rx_N"/>
</dbReference>
<dbReference type="HOGENOM" id="CLU_000837_25_0_1"/>
<dbReference type="Pfam" id="PF23559">
    <property type="entry name" value="WHD_DRP"/>
    <property type="match status" value="1"/>
</dbReference>
<dbReference type="Proteomes" id="UP000026961">
    <property type="component" value="Chromosome 2"/>
</dbReference>
<evidence type="ECO:0000259" key="9">
    <source>
        <dbReference type="PROSITE" id="PS51752"/>
    </source>
</evidence>
<dbReference type="SUPFAM" id="SSF52058">
    <property type="entry name" value="L domain-like"/>
    <property type="match status" value="1"/>
</dbReference>
<dbReference type="PANTHER" id="PTHR23155">
    <property type="entry name" value="DISEASE RESISTANCE PROTEIN RP"/>
    <property type="match status" value="1"/>
</dbReference>
<dbReference type="Gene3D" id="1.10.10.10">
    <property type="entry name" value="Winged helix-like DNA-binding domain superfamily/Winged helix DNA-binding domain"/>
    <property type="match status" value="1"/>
</dbReference>
<dbReference type="InterPro" id="IPR002182">
    <property type="entry name" value="NB-ARC"/>
</dbReference>
<dbReference type="GO" id="GO:0030246">
    <property type="term" value="F:carbohydrate binding"/>
    <property type="evidence" value="ECO:0007669"/>
    <property type="project" value="UniProtKB-KW"/>
</dbReference>